<reference evidence="1" key="2">
    <citation type="journal article" date="2021" name="PeerJ">
        <title>Extensive microbial diversity within the chicken gut microbiome revealed by metagenomics and culture.</title>
        <authorList>
            <person name="Gilroy R."/>
            <person name="Ravi A."/>
            <person name="Getino M."/>
            <person name="Pursley I."/>
            <person name="Horton D.L."/>
            <person name="Alikhan N.F."/>
            <person name="Baker D."/>
            <person name="Gharbi K."/>
            <person name="Hall N."/>
            <person name="Watson M."/>
            <person name="Adriaenssens E.M."/>
            <person name="Foster-Nyarko E."/>
            <person name="Jarju S."/>
            <person name="Secka A."/>
            <person name="Antonio M."/>
            <person name="Oren A."/>
            <person name="Chaudhuri R.R."/>
            <person name="La Ragione R."/>
            <person name="Hildebrand F."/>
            <person name="Pallen M.J."/>
        </authorList>
    </citation>
    <scope>NUCLEOTIDE SEQUENCE</scope>
    <source>
        <strain evidence="1">7463</strain>
    </source>
</reference>
<sequence>MMRFEITGSVDPLLSVSLEKGEKVLAESNAMVAMDSDLSLKGRSRGGVMKSLARKLFNDESFFQQYIEAEKGPGTVLLAPNIPGDIRILEVGERQYMVSDGAFLAATDKVELEVKSQGLGRALLGDSGGFFVMATNGHGQIAVSGFGSVREMEVKEGQALVVDNGHLVAWDASLDYELSLNTSHSGLFGKLVNSQITGEGIVLKFRGQGKVIVCSRNKGGFLDWIFSNERTDKAAKNE</sequence>
<dbReference type="PANTHER" id="PTHR43657:SF1">
    <property type="entry name" value="ALTERED INHERITANCE OF MITOCHONDRIA PROTEIN 24, MITOCHONDRIAL"/>
    <property type="match status" value="1"/>
</dbReference>
<proteinExistence type="predicted"/>
<dbReference type="AlphaFoldDB" id="A0A9D1IGD0"/>
<accession>A0A9D1IGD0</accession>
<protein>
    <submittedName>
        <fullName evidence="1">TIGR00266 family protein</fullName>
    </submittedName>
</protein>
<organism evidence="1 2">
    <name type="scientific">Candidatus Aphodousia faecigallinarum</name>
    <dbReference type="NCBI Taxonomy" id="2840677"/>
    <lineage>
        <taxon>Bacteria</taxon>
        <taxon>Pseudomonadati</taxon>
        <taxon>Pseudomonadota</taxon>
        <taxon>Betaproteobacteria</taxon>
        <taxon>Burkholderiales</taxon>
        <taxon>Sutterellaceae</taxon>
        <taxon>Sutterellaceae incertae sedis</taxon>
        <taxon>Candidatus Aphodousia</taxon>
    </lineage>
</organism>
<dbReference type="Proteomes" id="UP000824083">
    <property type="component" value="Unassembled WGS sequence"/>
</dbReference>
<dbReference type="NCBIfam" id="TIGR00266">
    <property type="entry name" value="TIGR00266 family protein"/>
    <property type="match status" value="1"/>
</dbReference>
<comment type="caution">
    <text evidence="1">The sequence shown here is derived from an EMBL/GenBank/DDBJ whole genome shotgun (WGS) entry which is preliminary data.</text>
</comment>
<evidence type="ECO:0000313" key="1">
    <source>
        <dbReference type="EMBL" id="HIU36743.1"/>
    </source>
</evidence>
<dbReference type="EMBL" id="DVMY01000014">
    <property type="protein sequence ID" value="HIU36743.1"/>
    <property type="molecule type" value="Genomic_DNA"/>
</dbReference>
<gene>
    <name evidence="1" type="ORF">IAC56_00460</name>
</gene>
<dbReference type="PANTHER" id="PTHR43657">
    <property type="entry name" value="TRYPTOPHAN RNA-BINDING ATTENUATOR PROTEIN-LIKE PROTEIN"/>
    <property type="match status" value="1"/>
</dbReference>
<name>A0A9D1IGD0_9BURK</name>
<dbReference type="InterPro" id="IPR036983">
    <property type="entry name" value="AIM24_sf"/>
</dbReference>
<evidence type="ECO:0000313" key="2">
    <source>
        <dbReference type="Proteomes" id="UP000824083"/>
    </source>
</evidence>
<dbReference type="Pfam" id="PF01987">
    <property type="entry name" value="AIM24"/>
    <property type="match status" value="1"/>
</dbReference>
<dbReference type="Gene3D" id="3.60.160.10">
    <property type="entry name" value="Mitochondrial biogenesis AIM24"/>
    <property type="match status" value="1"/>
</dbReference>
<reference evidence="1" key="1">
    <citation type="submission" date="2020-10" db="EMBL/GenBank/DDBJ databases">
        <authorList>
            <person name="Gilroy R."/>
        </authorList>
    </citation>
    <scope>NUCLEOTIDE SEQUENCE</scope>
    <source>
        <strain evidence="1">7463</strain>
    </source>
</reference>
<dbReference type="InterPro" id="IPR016031">
    <property type="entry name" value="Trp_RNA-bd_attenuator-like_dom"/>
</dbReference>
<dbReference type="SUPFAM" id="SSF51219">
    <property type="entry name" value="TRAP-like"/>
    <property type="match status" value="1"/>
</dbReference>
<dbReference type="InterPro" id="IPR002838">
    <property type="entry name" value="AIM24"/>
</dbReference>